<evidence type="ECO:0000256" key="1">
    <source>
        <dbReference type="ARBA" id="ARBA00009913"/>
    </source>
</evidence>
<feature type="domain" description="Resolvase/invertase-type recombinase catalytic" evidence="6">
    <location>
        <begin position="1"/>
        <end position="135"/>
    </location>
</feature>
<dbReference type="CDD" id="cd03768">
    <property type="entry name" value="SR_ResInv"/>
    <property type="match status" value="1"/>
</dbReference>
<reference evidence="7" key="1">
    <citation type="submission" date="2021-01" db="EMBL/GenBank/DDBJ databases">
        <authorList>
            <person name="Corre E."/>
            <person name="Pelletier E."/>
            <person name="Niang G."/>
            <person name="Scheremetjew M."/>
            <person name="Finn R."/>
            <person name="Kale V."/>
            <person name="Holt S."/>
            <person name="Cochrane G."/>
            <person name="Meng A."/>
            <person name="Brown T."/>
            <person name="Cohen L."/>
        </authorList>
    </citation>
    <scope>NUCLEOTIDE SEQUENCE</scope>
    <source>
        <strain evidence="7">SoJaBio B1-5/56/2</strain>
    </source>
</reference>
<dbReference type="InterPro" id="IPR006120">
    <property type="entry name" value="Resolvase_HTH_dom"/>
</dbReference>
<keyword evidence="3" id="KW-0238">DNA-binding</keyword>
<dbReference type="InterPro" id="IPR006118">
    <property type="entry name" value="Recombinase_CS"/>
</dbReference>
<dbReference type="InterPro" id="IPR036162">
    <property type="entry name" value="Resolvase-like_N_sf"/>
</dbReference>
<evidence type="ECO:0000256" key="3">
    <source>
        <dbReference type="ARBA" id="ARBA00023125"/>
    </source>
</evidence>
<dbReference type="Gene3D" id="1.10.10.60">
    <property type="entry name" value="Homeodomain-like"/>
    <property type="match status" value="1"/>
</dbReference>
<accession>A0A7S4PBZ7</accession>
<dbReference type="AlphaFoldDB" id="A0A7S4PBZ7"/>
<evidence type="ECO:0000256" key="5">
    <source>
        <dbReference type="SAM" id="Coils"/>
    </source>
</evidence>
<keyword evidence="5" id="KW-0175">Coiled coil</keyword>
<name>A0A7S4PBZ7_9EUKA</name>
<dbReference type="InterPro" id="IPR006119">
    <property type="entry name" value="Resolv_N"/>
</dbReference>
<dbReference type="InterPro" id="IPR050639">
    <property type="entry name" value="SSR_resolvase"/>
</dbReference>
<keyword evidence="2" id="KW-0229">DNA integration</keyword>
<dbReference type="GO" id="GO:0003677">
    <property type="term" value="F:DNA binding"/>
    <property type="evidence" value="ECO:0007669"/>
    <property type="project" value="UniProtKB-KW"/>
</dbReference>
<dbReference type="SUPFAM" id="SSF46689">
    <property type="entry name" value="Homeodomain-like"/>
    <property type="match status" value="1"/>
</dbReference>
<dbReference type="PANTHER" id="PTHR30461">
    <property type="entry name" value="DNA-INVERTASE FROM LAMBDOID PROPHAGE"/>
    <property type="match status" value="1"/>
</dbReference>
<dbReference type="SUPFAM" id="SSF53041">
    <property type="entry name" value="Resolvase-like"/>
    <property type="match status" value="1"/>
</dbReference>
<dbReference type="Gene3D" id="3.40.50.1390">
    <property type="entry name" value="Resolvase, N-terminal catalytic domain"/>
    <property type="match status" value="1"/>
</dbReference>
<evidence type="ECO:0000256" key="2">
    <source>
        <dbReference type="ARBA" id="ARBA00022908"/>
    </source>
</evidence>
<comment type="similarity">
    <text evidence="1">Belongs to the site-specific recombinase resolvase family.</text>
</comment>
<feature type="coiled-coil region" evidence="5">
    <location>
        <begin position="60"/>
        <end position="90"/>
    </location>
</feature>
<dbReference type="InterPro" id="IPR009057">
    <property type="entry name" value="Homeodomain-like_sf"/>
</dbReference>
<organism evidence="7">
    <name type="scientific">Paramoeba aestuarina</name>
    <dbReference type="NCBI Taxonomy" id="180227"/>
    <lineage>
        <taxon>Eukaryota</taxon>
        <taxon>Amoebozoa</taxon>
        <taxon>Discosea</taxon>
        <taxon>Flabellinia</taxon>
        <taxon>Dactylopodida</taxon>
        <taxon>Paramoebidae</taxon>
        <taxon>Paramoeba</taxon>
    </lineage>
</organism>
<proteinExistence type="inferred from homology"/>
<dbReference type="PROSITE" id="PS51736">
    <property type="entry name" value="RECOMBINASES_3"/>
    <property type="match status" value="1"/>
</dbReference>
<dbReference type="GO" id="GO:0015074">
    <property type="term" value="P:DNA integration"/>
    <property type="evidence" value="ECO:0007669"/>
    <property type="project" value="UniProtKB-KW"/>
</dbReference>
<dbReference type="PROSITE" id="PS00398">
    <property type="entry name" value="RECOMBINASES_2"/>
    <property type="match status" value="1"/>
</dbReference>
<keyword evidence="4" id="KW-0233">DNA recombination</keyword>
<dbReference type="SMART" id="SM00857">
    <property type="entry name" value="Resolvase"/>
    <property type="match status" value="1"/>
</dbReference>
<evidence type="ECO:0000313" key="7">
    <source>
        <dbReference type="EMBL" id="CAE2330416.1"/>
    </source>
</evidence>
<dbReference type="EMBL" id="HBKR01033403">
    <property type="protein sequence ID" value="CAE2330416.1"/>
    <property type="molecule type" value="Transcribed_RNA"/>
</dbReference>
<evidence type="ECO:0000256" key="4">
    <source>
        <dbReference type="ARBA" id="ARBA00023172"/>
    </source>
</evidence>
<protein>
    <recommendedName>
        <fullName evidence="6">Resolvase/invertase-type recombinase catalytic domain-containing protein</fullName>
    </recommendedName>
</protein>
<dbReference type="Pfam" id="PF00239">
    <property type="entry name" value="Resolvase"/>
    <property type="match status" value="1"/>
</dbReference>
<dbReference type="PANTHER" id="PTHR30461:SF26">
    <property type="entry name" value="RESOLVASE HOMOLOG YNEB"/>
    <property type="match status" value="1"/>
</dbReference>
<dbReference type="GO" id="GO:0000150">
    <property type="term" value="F:DNA strand exchange activity"/>
    <property type="evidence" value="ECO:0007669"/>
    <property type="project" value="InterPro"/>
</dbReference>
<sequence length="184" mass="20646">MKIGYKRVSTLDQNLARQDLGKVDKLFEEKVSGKSSTDRPALNAMIEFAREGDEVLVHSIDRLARDLRDLQQIIQELNEKQVTVRFLSERLTFSSDQDDAFARLQLQMMGAFAEFERNIIRKRQAEGIAKAKSRGVYTGRQASIDANAIKQRAAEGQGATAIAKELGISRASVYRILKAMRAEA</sequence>
<evidence type="ECO:0000259" key="6">
    <source>
        <dbReference type="PROSITE" id="PS51736"/>
    </source>
</evidence>
<gene>
    <name evidence="7" type="ORF">NAES01612_LOCUS21904</name>
</gene>
<dbReference type="Pfam" id="PF02796">
    <property type="entry name" value="HTH_7"/>
    <property type="match status" value="1"/>
</dbReference>